<comment type="similarity">
    <text evidence="4">Belongs to the SMC family. RAD50 subfamily.</text>
</comment>
<dbReference type="SUPFAM" id="SSF52540">
    <property type="entry name" value="P-loop containing nucleoside triphosphate hydrolases"/>
    <property type="match status" value="3"/>
</dbReference>
<dbReference type="Pfam" id="PF04423">
    <property type="entry name" value="Rad50_zn_hook"/>
    <property type="match status" value="1"/>
</dbReference>
<evidence type="ECO:0000256" key="9">
    <source>
        <dbReference type="ARBA" id="ARBA00022763"/>
    </source>
</evidence>
<evidence type="ECO:0000256" key="11">
    <source>
        <dbReference type="ARBA" id="ARBA00022833"/>
    </source>
</evidence>
<dbReference type="Pfam" id="PF13558">
    <property type="entry name" value="SbcC_Walker_B"/>
    <property type="match status" value="1"/>
</dbReference>
<evidence type="ECO:0000256" key="14">
    <source>
        <dbReference type="ARBA" id="ARBA00023054"/>
    </source>
</evidence>
<feature type="binding site" evidence="19">
    <location>
        <position position="682"/>
    </location>
    <ligand>
        <name>Zn(2+)</name>
        <dbReference type="ChEBI" id="CHEBI:29105"/>
    </ligand>
</feature>
<evidence type="ECO:0000256" key="13">
    <source>
        <dbReference type="ARBA" id="ARBA00022842"/>
    </source>
</evidence>
<keyword evidence="16" id="KW-0539">Nucleus</keyword>
<dbReference type="NCBIfam" id="TIGR00606">
    <property type="entry name" value="rad50"/>
    <property type="match status" value="1"/>
</dbReference>
<dbReference type="Gene3D" id="3.40.50.300">
    <property type="entry name" value="P-loop containing nucleotide triphosphate hydrolases"/>
    <property type="match status" value="2"/>
</dbReference>
<protein>
    <recommendedName>
        <fullName evidence="5">DNA repair protein RAD50</fullName>
    </recommendedName>
</protein>
<comment type="catalytic activity">
    <reaction evidence="18">
        <text>ATP + H2O = ADP + phosphate + H(+)</text>
        <dbReference type="Rhea" id="RHEA:13065"/>
        <dbReference type="ChEBI" id="CHEBI:15377"/>
        <dbReference type="ChEBI" id="CHEBI:15378"/>
        <dbReference type="ChEBI" id="CHEBI:30616"/>
        <dbReference type="ChEBI" id="CHEBI:43474"/>
        <dbReference type="ChEBI" id="CHEBI:456216"/>
    </reaction>
</comment>
<evidence type="ECO:0000256" key="18">
    <source>
        <dbReference type="ARBA" id="ARBA00049360"/>
    </source>
</evidence>
<comment type="cofactor">
    <cofactor evidence="1">
        <name>Zn(2+)</name>
        <dbReference type="ChEBI" id="CHEBI:29105"/>
    </cofactor>
</comment>
<dbReference type="GO" id="GO:0030870">
    <property type="term" value="C:Mre11 complex"/>
    <property type="evidence" value="ECO:0007669"/>
    <property type="project" value="InterPro"/>
</dbReference>
<keyword evidence="14 20" id="KW-0175">Coiled coil</keyword>
<dbReference type="GO" id="GO:0051880">
    <property type="term" value="F:G-quadruplex DNA binding"/>
    <property type="evidence" value="ECO:0007669"/>
    <property type="project" value="TreeGrafter"/>
</dbReference>
<dbReference type="EMBL" id="FXLY01000004">
    <property type="protein sequence ID" value="SMN19747.1"/>
    <property type="molecule type" value="Genomic_DNA"/>
</dbReference>
<dbReference type="GO" id="GO:0005524">
    <property type="term" value="F:ATP binding"/>
    <property type="evidence" value="ECO:0007669"/>
    <property type="project" value="UniProtKB-KW"/>
</dbReference>
<dbReference type="InterPro" id="IPR027417">
    <property type="entry name" value="P-loop_NTPase"/>
</dbReference>
<dbReference type="GO" id="GO:0016887">
    <property type="term" value="F:ATP hydrolysis activity"/>
    <property type="evidence" value="ECO:0007669"/>
    <property type="project" value="InterPro"/>
</dbReference>
<evidence type="ECO:0000256" key="16">
    <source>
        <dbReference type="ARBA" id="ARBA00023242"/>
    </source>
</evidence>
<evidence type="ECO:0000313" key="24">
    <source>
        <dbReference type="Proteomes" id="UP000196158"/>
    </source>
</evidence>
<evidence type="ECO:0000256" key="4">
    <source>
        <dbReference type="ARBA" id="ARBA00009439"/>
    </source>
</evidence>
<keyword evidence="8" id="KW-0547">Nucleotide-binding</keyword>
<dbReference type="GO" id="GO:0007004">
    <property type="term" value="P:telomere maintenance via telomerase"/>
    <property type="evidence" value="ECO:0007669"/>
    <property type="project" value="TreeGrafter"/>
</dbReference>
<keyword evidence="7 19" id="KW-0479">Metal-binding</keyword>
<dbReference type="GO" id="GO:0007127">
    <property type="term" value="P:meiosis I"/>
    <property type="evidence" value="ECO:0007669"/>
    <property type="project" value="UniProtKB-ARBA"/>
</dbReference>
<evidence type="ECO:0000256" key="17">
    <source>
        <dbReference type="ARBA" id="ARBA00023254"/>
    </source>
</evidence>
<dbReference type="InterPro" id="IPR013134">
    <property type="entry name" value="Zn_hook_RAD50"/>
</dbReference>
<comment type="subcellular location">
    <subcellularLocation>
        <location evidence="3">Chromosome</location>
    </subcellularLocation>
    <subcellularLocation>
        <location evidence="2">Nucleus</location>
    </subcellularLocation>
</comment>
<keyword evidence="10" id="KW-0378">Hydrolase</keyword>
<keyword evidence="6" id="KW-0158">Chromosome</keyword>
<sequence>MSSVYKLSIQGIRSFDSNDRETIEFGTPLTLIVGMNGSGKTTIIECLKYATTGDLPPNSKGGVFIHDPKITGEKDIRAQVKLAFTSANGLNMIVTRNIQLLVKRTTNTFKTLEGQLVAINKMGERTTLSTRSVELDTQVPLYMGVPKAILEYVIFCHQEDSLWPLSEPSNLKKKFDEIFQAMKFTKALDNLKTIKKDMAVDIKLLKQSVEHMKLDRDRSKATKINIYQLEAKIGEFQEEVNGIEKELDILTEKSDKLFKSNQDFQEVLSKVDNLKTLKSITENDINRIRQSVEIIDLPTSEIENLLENFSNTINEKEIEIKAIEKIIQTSKDKATYLQVSCNELLAHQGVLKAQEDTYHKNLDSIKTLKTAVANTYHMGNSEANLDNFMSNLKEHKTNLTNDFESFSQEINKEVNHLETELNDVTYRNTVLQQKIDYNLSDKIKLETRISDLTKEVKTIQYSSDDLLKEKDTLDRLNSEIVSLEKENVIEAIATQIKEKNEKILVLEREFEVIQDKLTKTSEQSELFAKLGLAKESLKEKQMVYDAVAEKLNIDETFQEWGLAVNEDLDLDFKKVFIELQKKVAVSNKDFHEKDKAFNESTYQQSNLLKEIDNNKQSIKNLTRQIEESLPENCLIDDYDEIVEESELSYKTALENLKMHQTTLEFNRKALEVAKEKDSCYLCSRKFETSEFKSKILTELKQKTDVKFEVTLKEIVKEEKSTLEELRGLEKFVVQLKSLKQANLTASTKLEEIEKKVSELGEGKHKAEENCTKLKNDKEHAESVHRPLVEKFMTTKQDITRLTKESDLLTNKLEAYRNSDGSVQSVSELQEEQRKSNNEMRQLRMDIANLQDSRERRNKEHSSLVNNIREKSSFIDEIERTLTRSNTLAAEIKINKEKLINLEEDITRLKVESQKIQEKKSKDRQILDEKRKAFNEDLGSKRSHLSKFEADINRFSELLNAIAEYEKDGINALPECIKKYKDTNSELTLIRTDIEETYNMLNIKKQKIKDSNSEQRNMRDNIELLKMETKLEDINSQIEQLDVQNAESERESYQRESSRLRNEYEKLTSENAGKLGEIKQLQNQVESLKRQLRSDYKDIDEKYRKEWVELQTRTFVTDDIDTYSKTLDNAIMRYHGLKMEDINRIIDELWKRTYSGTDIDTIKIRSDEVTNTTRGKSYNYRVVMYKQDAELDMRGRCSAGQKVLASIIIRLALSETFGINCGVIALDEPTTNLDEENIESLAKSLSNIIQFRRHQKNFQLIVITHDEKFLNHMNASDFTDHFFKVKRDDRQKSQIEWVDINKVTEY</sequence>
<organism evidence="23 24">
    <name type="scientific">Maudiozyma saulgeensis</name>
    <dbReference type="NCBI Taxonomy" id="1789683"/>
    <lineage>
        <taxon>Eukaryota</taxon>
        <taxon>Fungi</taxon>
        <taxon>Dikarya</taxon>
        <taxon>Ascomycota</taxon>
        <taxon>Saccharomycotina</taxon>
        <taxon>Saccharomycetes</taxon>
        <taxon>Saccharomycetales</taxon>
        <taxon>Saccharomycetaceae</taxon>
        <taxon>Maudiozyma</taxon>
    </lineage>
</organism>
<dbReference type="FunFam" id="3.40.50.300:FF:001195">
    <property type="entry name" value="DNA repair protein rad50"/>
    <property type="match status" value="1"/>
</dbReference>
<dbReference type="PANTHER" id="PTHR18867">
    <property type="entry name" value="RAD50"/>
    <property type="match status" value="1"/>
</dbReference>
<keyword evidence="12" id="KW-0067">ATP-binding</keyword>
<evidence type="ECO:0000256" key="8">
    <source>
        <dbReference type="ARBA" id="ARBA00022741"/>
    </source>
</evidence>
<evidence type="ECO:0000256" key="2">
    <source>
        <dbReference type="ARBA" id="ARBA00004123"/>
    </source>
</evidence>
<evidence type="ECO:0000256" key="20">
    <source>
        <dbReference type="SAM" id="Coils"/>
    </source>
</evidence>
<gene>
    <name evidence="23" type="ORF">KASA_0O03278G</name>
</gene>
<dbReference type="STRING" id="1789683.A0A1X7R243"/>
<keyword evidence="9" id="KW-0227">DNA damage</keyword>
<evidence type="ECO:0000256" key="21">
    <source>
        <dbReference type="SAM" id="MobiDB-lite"/>
    </source>
</evidence>
<evidence type="ECO:0000256" key="10">
    <source>
        <dbReference type="ARBA" id="ARBA00022801"/>
    </source>
</evidence>
<dbReference type="GO" id="GO:0000722">
    <property type="term" value="P:telomere maintenance via recombination"/>
    <property type="evidence" value="ECO:0007669"/>
    <property type="project" value="TreeGrafter"/>
</dbReference>
<feature type="coiled-coil region" evidence="20">
    <location>
        <begin position="891"/>
        <end position="918"/>
    </location>
</feature>
<evidence type="ECO:0000256" key="15">
    <source>
        <dbReference type="ARBA" id="ARBA00023204"/>
    </source>
</evidence>
<dbReference type="OrthoDB" id="18797at2759"/>
<dbReference type="InterPro" id="IPR038729">
    <property type="entry name" value="Rad50/SbcC_AAA"/>
</dbReference>
<dbReference type="FunFam" id="3.40.50.300:FF:000593">
    <property type="entry name" value="DNA repair protein RAD50"/>
    <property type="match status" value="1"/>
</dbReference>
<evidence type="ECO:0000256" key="7">
    <source>
        <dbReference type="ARBA" id="ARBA00022723"/>
    </source>
</evidence>
<evidence type="ECO:0000256" key="5">
    <source>
        <dbReference type="ARBA" id="ARBA00017893"/>
    </source>
</evidence>
<dbReference type="PANTHER" id="PTHR18867:SF12">
    <property type="entry name" value="DNA REPAIR PROTEIN RAD50"/>
    <property type="match status" value="1"/>
</dbReference>
<proteinExistence type="inferred from homology"/>
<evidence type="ECO:0000256" key="1">
    <source>
        <dbReference type="ARBA" id="ARBA00001947"/>
    </source>
</evidence>
<feature type="coiled-coil region" evidence="20">
    <location>
        <begin position="466"/>
        <end position="516"/>
    </location>
</feature>
<feature type="domain" description="Zinc-hook" evidence="22">
    <location>
        <begin position="632"/>
        <end position="733"/>
    </location>
</feature>
<feature type="compositionally biased region" description="Basic and acidic residues" evidence="21">
    <location>
        <begin position="1046"/>
        <end position="1060"/>
    </location>
</feature>
<dbReference type="GO" id="GO:0070192">
    <property type="term" value="P:chromosome organization involved in meiotic cell cycle"/>
    <property type="evidence" value="ECO:0007669"/>
    <property type="project" value="TreeGrafter"/>
</dbReference>
<keyword evidence="17" id="KW-0469">Meiosis</keyword>
<feature type="coiled-coil region" evidence="20">
    <location>
        <begin position="299"/>
        <end position="333"/>
    </location>
</feature>
<name>A0A1X7R243_9SACH</name>
<dbReference type="GO" id="GO:0006303">
    <property type="term" value="P:double-strand break repair via nonhomologous end joining"/>
    <property type="evidence" value="ECO:0007669"/>
    <property type="project" value="UniProtKB-ARBA"/>
</dbReference>
<evidence type="ECO:0000259" key="22">
    <source>
        <dbReference type="PROSITE" id="PS51131"/>
    </source>
</evidence>
<dbReference type="GO" id="GO:0003691">
    <property type="term" value="F:double-stranded telomeric DNA binding"/>
    <property type="evidence" value="ECO:0007669"/>
    <property type="project" value="TreeGrafter"/>
</dbReference>
<dbReference type="GO" id="GO:0000725">
    <property type="term" value="P:recombinational repair"/>
    <property type="evidence" value="ECO:0007669"/>
    <property type="project" value="UniProtKB-ARBA"/>
</dbReference>
<dbReference type="GO" id="GO:0000794">
    <property type="term" value="C:condensed nuclear chromosome"/>
    <property type="evidence" value="ECO:0007669"/>
    <property type="project" value="TreeGrafter"/>
</dbReference>
<dbReference type="PROSITE" id="PS51131">
    <property type="entry name" value="ZN_HOOK"/>
    <property type="match status" value="1"/>
</dbReference>
<feature type="region of interest" description="Disordered" evidence="21">
    <location>
        <begin position="1041"/>
        <end position="1060"/>
    </location>
</feature>
<evidence type="ECO:0000313" key="23">
    <source>
        <dbReference type="EMBL" id="SMN19747.1"/>
    </source>
</evidence>
<keyword evidence="11 19" id="KW-0862">Zinc</keyword>
<evidence type="ECO:0000256" key="6">
    <source>
        <dbReference type="ARBA" id="ARBA00022454"/>
    </source>
</evidence>
<dbReference type="Proteomes" id="UP000196158">
    <property type="component" value="Unassembled WGS sequence"/>
</dbReference>
<evidence type="ECO:0000256" key="19">
    <source>
        <dbReference type="PROSITE-ProRule" id="PRU00471"/>
    </source>
</evidence>
<dbReference type="InterPro" id="IPR004584">
    <property type="entry name" value="Rad50_eukaryotes"/>
</dbReference>
<keyword evidence="24" id="KW-1185">Reference proteome</keyword>
<dbReference type="GO" id="GO:0046872">
    <property type="term" value="F:metal ion binding"/>
    <property type="evidence" value="ECO:0007669"/>
    <property type="project" value="UniProtKB-UniRule"/>
</dbReference>
<keyword evidence="13" id="KW-0460">Magnesium</keyword>
<dbReference type="Pfam" id="PF13476">
    <property type="entry name" value="AAA_23"/>
    <property type="match status" value="1"/>
</dbReference>
<reference evidence="23 24" key="1">
    <citation type="submission" date="2017-04" db="EMBL/GenBank/DDBJ databases">
        <authorList>
            <person name="Afonso C.L."/>
            <person name="Miller P.J."/>
            <person name="Scott M.A."/>
            <person name="Spackman E."/>
            <person name="Goraichik I."/>
            <person name="Dimitrov K.M."/>
            <person name="Suarez D.L."/>
            <person name="Swayne D.E."/>
        </authorList>
    </citation>
    <scope>NUCLEOTIDE SEQUENCE [LARGE SCALE GENOMIC DNA]</scope>
</reference>
<dbReference type="GO" id="GO:0043047">
    <property type="term" value="F:single-stranded telomeric DNA binding"/>
    <property type="evidence" value="ECO:0007669"/>
    <property type="project" value="TreeGrafter"/>
</dbReference>
<feature type="binding site" evidence="19">
    <location>
        <position position="679"/>
    </location>
    <ligand>
        <name>Zn(2+)</name>
        <dbReference type="ChEBI" id="CHEBI:29105"/>
    </ligand>
</feature>
<evidence type="ECO:0000256" key="3">
    <source>
        <dbReference type="ARBA" id="ARBA00004286"/>
    </source>
</evidence>
<accession>A0A1X7R243</accession>
<evidence type="ECO:0000256" key="12">
    <source>
        <dbReference type="ARBA" id="ARBA00022840"/>
    </source>
</evidence>
<keyword evidence="15" id="KW-0234">DNA repair</keyword>
<feature type="region of interest" description="Disordered" evidence="21">
    <location>
        <begin position="819"/>
        <end position="838"/>
    </location>
</feature>
<feature type="coiled-coil region" evidence="20">
    <location>
        <begin position="226"/>
        <end position="253"/>
    </location>
</feature>